<feature type="domain" description="Pili assembly chaperone C-terminal" evidence="11">
    <location>
        <begin position="167"/>
        <end position="226"/>
    </location>
</feature>
<dbReference type="EMBL" id="AAKVAS010000012">
    <property type="protein sequence ID" value="ECW0107999.1"/>
    <property type="molecule type" value="Genomic_DNA"/>
</dbReference>
<evidence type="ECO:0000256" key="1">
    <source>
        <dbReference type="ARBA" id="ARBA00004418"/>
    </source>
</evidence>
<dbReference type="FunFam" id="2.60.40.10:FF:000458">
    <property type="entry name" value="Molecular chaperone FimC"/>
    <property type="match status" value="1"/>
</dbReference>
<dbReference type="GO" id="GO:0071555">
    <property type="term" value="P:cell wall organization"/>
    <property type="evidence" value="ECO:0007669"/>
    <property type="project" value="InterPro"/>
</dbReference>
<dbReference type="SUPFAM" id="SSF49354">
    <property type="entry name" value="PapD-like"/>
    <property type="match status" value="1"/>
</dbReference>
<keyword evidence="6 8" id="KW-0143">Chaperone</keyword>
<dbReference type="GO" id="GO:0030288">
    <property type="term" value="C:outer membrane-bounded periplasmic space"/>
    <property type="evidence" value="ECO:0007669"/>
    <property type="project" value="InterPro"/>
</dbReference>
<proteinExistence type="inferred from homology"/>
<dbReference type="InterPro" id="IPR001829">
    <property type="entry name" value="Pili_assmbl_chaperone_bac"/>
</dbReference>
<comment type="caution">
    <text evidence="12">The sequence shown here is derived from an EMBL/GenBank/DDBJ whole genome shotgun (WGS) entry which is preliminary data.</text>
</comment>
<comment type="subcellular location">
    <subcellularLocation>
        <location evidence="1 8">Periplasm</location>
    </subcellularLocation>
</comment>
<dbReference type="InterPro" id="IPR013783">
    <property type="entry name" value="Ig-like_fold"/>
</dbReference>
<evidence type="ECO:0000256" key="9">
    <source>
        <dbReference type="SAM" id="SignalP"/>
    </source>
</evidence>
<evidence type="ECO:0000313" key="12">
    <source>
        <dbReference type="EMBL" id="ECW0107999.1"/>
    </source>
</evidence>
<comment type="similarity">
    <text evidence="2 8">Belongs to the periplasmic pilus chaperone family.</text>
</comment>
<keyword evidence="7" id="KW-0393">Immunoglobulin domain</keyword>
<protein>
    <submittedName>
        <fullName evidence="12">Fimbria/pilus periplasmic chaperone</fullName>
    </submittedName>
</protein>
<dbReference type="InterPro" id="IPR016148">
    <property type="entry name" value="Pili_assmbl_chaperone_C"/>
</dbReference>
<feature type="chain" id="PRO_5026054291" evidence="9">
    <location>
        <begin position="25"/>
        <end position="247"/>
    </location>
</feature>
<organism evidence="12">
    <name type="scientific">Salmonella enterica I</name>
    <dbReference type="NCBI Taxonomy" id="59201"/>
    <lineage>
        <taxon>Bacteria</taxon>
        <taxon>Pseudomonadati</taxon>
        <taxon>Pseudomonadota</taxon>
        <taxon>Gammaproteobacteria</taxon>
        <taxon>Enterobacterales</taxon>
        <taxon>Enterobacteriaceae</taxon>
        <taxon>Salmonella</taxon>
    </lineage>
</organism>
<evidence type="ECO:0000256" key="2">
    <source>
        <dbReference type="ARBA" id="ARBA00007399"/>
    </source>
</evidence>
<evidence type="ECO:0000256" key="4">
    <source>
        <dbReference type="ARBA" id="ARBA00022729"/>
    </source>
</evidence>
<keyword evidence="5" id="KW-0574">Periplasm</keyword>
<dbReference type="Pfam" id="PF02753">
    <property type="entry name" value="PapD_C"/>
    <property type="match status" value="1"/>
</dbReference>
<dbReference type="PRINTS" id="PR00969">
    <property type="entry name" value="CHAPERONPILI"/>
</dbReference>
<reference evidence="12" key="1">
    <citation type="submission" date="2019-09" db="EMBL/GenBank/DDBJ databases">
        <authorList>
            <consortium name="GenomeTrakr network: Whole genome sequencing for foodborne pathogen traceback"/>
        </authorList>
    </citation>
    <scope>NUCLEOTIDE SEQUENCE</scope>
    <source>
        <strain evidence="12">AUSMDU00020873</strain>
    </source>
</reference>
<dbReference type="Pfam" id="PF00345">
    <property type="entry name" value="PapD_N"/>
    <property type="match status" value="1"/>
</dbReference>
<dbReference type="Gene3D" id="2.60.40.10">
    <property type="entry name" value="Immunoglobulins"/>
    <property type="match status" value="2"/>
</dbReference>
<dbReference type="InterPro" id="IPR050643">
    <property type="entry name" value="Periplasmic_pilus_chap"/>
</dbReference>
<dbReference type="InterPro" id="IPR036316">
    <property type="entry name" value="Pili_assmbl_chap_C_dom_sf"/>
</dbReference>
<evidence type="ECO:0000259" key="11">
    <source>
        <dbReference type="Pfam" id="PF02753"/>
    </source>
</evidence>
<dbReference type="NCBIfam" id="NF011790">
    <property type="entry name" value="PRK15254.1"/>
    <property type="match status" value="1"/>
</dbReference>
<dbReference type="PROSITE" id="PS00635">
    <property type="entry name" value="PILI_CHAPERONE"/>
    <property type="match status" value="1"/>
</dbReference>
<evidence type="ECO:0000256" key="3">
    <source>
        <dbReference type="ARBA" id="ARBA00022558"/>
    </source>
</evidence>
<evidence type="ECO:0000256" key="5">
    <source>
        <dbReference type="ARBA" id="ARBA00022764"/>
    </source>
</evidence>
<evidence type="ECO:0000256" key="7">
    <source>
        <dbReference type="ARBA" id="ARBA00023319"/>
    </source>
</evidence>
<dbReference type="InterPro" id="IPR018046">
    <property type="entry name" value="Pili_assmbl_chaperone_CS"/>
</dbReference>
<evidence type="ECO:0000256" key="8">
    <source>
        <dbReference type="RuleBase" id="RU003918"/>
    </source>
</evidence>
<feature type="signal peptide" evidence="9">
    <location>
        <begin position="1"/>
        <end position="24"/>
    </location>
</feature>
<feature type="domain" description="Pili assembly chaperone N-terminal" evidence="10">
    <location>
        <begin position="26"/>
        <end position="143"/>
    </location>
</feature>
<name>A0A612H7D4_SALET</name>
<sequence length="247" mass="27735">MKNSRLKSVVFLTLAMVWSHCSLAAVNVDRTRIIMNATDKTVAVTLNNDDKGTPFLAQSWVTNADGVRTDALMALPPLQRIDGGQKSQVRIIQVRGITERLPQDRETLFWFNVRGIPPKSEDNNVLQLTMQSQLKLFYRPKAVARSSNDQPERKLVAERSSGHLTLQNPTPYYITVAWLGEDRSRQLRGFEQGVMVPPFGSLPLKASLPVETRQLWVGYVDDYGGLQMNRYTCDARRCALKEGGAVS</sequence>
<dbReference type="SUPFAM" id="SSF49584">
    <property type="entry name" value="Periplasmic chaperone C-domain"/>
    <property type="match status" value="1"/>
</dbReference>
<dbReference type="InterPro" id="IPR016147">
    <property type="entry name" value="Pili_assmbl_chaperone_N"/>
</dbReference>
<evidence type="ECO:0000259" key="10">
    <source>
        <dbReference type="Pfam" id="PF00345"/>
    </source>
</evidence>
<evidence type="ECO:0000256" key="6">
    <source>
        <dbReference type="ARBA" id="ARBA00023186"/>
    </source>
</evidence>
<keyword evidence="3" id="KW-1029">Fimbrium biogenesis</keyword>
<dbReference type="InterPro" id="IPR008962">
    <property type="entry name" value="PapD-like_sf"/>
</dbReference>
<dbReference type="PANTHER" id="PTHR30251:SF5">
    <property type="entry name" value="FIMBRIAL CHAPARONE PROTEIN"/>
    <property type="match status" value="1"/>
</dbReference>
<gene>
    <name evidence="12" type="ORF">F3Q63_12445</name>
</gene>
<dbReference type="PANTHER" id="PTHR30251">
    <property type="entry name" value="PILUS ASSEMBLY CHAPERONE"/>
    <property type="match status" value="1"/>
</dbReference>
<keyword evidence="4 9" id="KW-0732">Signal</keyword>
<accession>A0A612H7D4</accession>
<dbReference type="AlphaFoldDB" id="A0A612H7D4"/>